<gene>
    <name evidence="8" type="ORF">PF004_g3624</name>
</gene>
<dbReference type="AlphaFoldDB" id="A0A6G0PKY1"/>
<sequence length="517" mass="57567">MAPTPSSRNVHDLERLSAVSITKDPDQTGYAGMKTPDAAVEVLEDGALRPGGMPVLTSKKYIGLLFQYAAVGVVYGMLPETIYPFMQEYLNCSGAQVAAAKELVVLPWSFKVFFGILSDCFPIRGYRRRPYMMIGWTVCILMLLIMAIMPVGKPYYTVASDRDISTSDYTPEIEARINTSAPGEGAKYIVLMFFAAVGYVLSDVCSDSIVCELAQQEPLAKRGKTQSAIYTVRTVLVILGELLVGFCFNGEDYGGDFDFSLSFSQLMIIITVLTAPILPIAWFFIKEEKAERRDFRVYINEFWDLLCKRVVYQIIAYHFFAGIFSGISYTASSPVQSYMVDVSPINSTLNDVLGHVCFMTGIMVTSKYGLHWNWRGMIWFWLGPPIAVQIPSGVAWIIALFVTVEIAGVGNESAVYGLVTTVGNLATPFATTITLLIDGPFNITNARVQEDDHSVRVDITYTIIISYAMTFFSWVFLFLLPRQKEETQELARTGGSNKFLGGITIFYLAFSLVWPLR</sequence>
<evidence type="ECO:0000313" key="8">
    <source>
        <dbReference type="EMBL" id="KAE9248942.1"/>
    </source>
</evidence>
<feature type="transmembrane region" description="Helical" evidence="7">
    <location>
        <begin position="499"/>
        <end position="516"/>
    </location>
</feature>
<evidence type="ECO:0000256" key="4">
    <source>
        <dbReference type="ARBA" id="ARBA00022692"/>
    </source>
</evidence>
<evidence type="ECO:0000256" key="5">
    <source>
        <dbReference type="ARBA" id="ARBA00022989"/>
    </source>
</evidence>
<dbReference type="Gene3D" id="1.20.1250.20">
    <property type="entry name" value="MFS general substrate transporter like domains"/>
    <property type="match status" value="1"/>
</dbReference>
<reference evidence="8 9" key="1">
    <citation type="submission" date="2018-09" db="EMBL/GenBank/DDBJ databases">
        <title>Genomic investigation of the strawberry pathogen Phytophthora fragariae indicates pathogenicity is determined by transcriptional variation in three key races.</title>
        <authorList>
            <person name="Adams T.M."/>
            <person name="Armitage A.D."/>
            <person name="Sobczyk M.K."/>
            <person name="Bates H.J."/>
            <person name="Dunwell J.M."/>
            <person name="Nellist C.F."/>
            <person name="Harrison R.J."/>
        </authorList>
    </citation>
    <scope>NUCLEOTIDE SEQUENCE [LARGE SCALE GENOMIC DNA]</scope>
    <source>
        <strain evidence="8 9">BC-23</strain>
    </source>
</reference>
<organism evidence="8 9">
    <name type="scientific">Phytophthora fragariae</name>
    <dbReference type="NCBI Taxonomy" id="53985"/>
    <lineage>
        <taxon>Eukaryota</taxon>
        <taxon>Sar</taxon>
        <taxon>Stramenopiles</taxon>
        <taxon>Oomycota</taxon>
        <taxon>Peronosporomycetes</taxon>
        <taxon>Peronosporales</taxon>
        <taxon>Peronosporaceae</taxon>
        <taxon>Phytophthora</taxon>
    </lineage>
</organism>
<protein>
    <submittedName>
        <fullName evidence="8">Uncharacterized protein</fullName>
    </submittedName>
</protein>
<keyword evidence="3" id="KW-0813">Transport</keyword>
<dbReference type="PANTHER" id="PTHR31585:SF5">
    <property type="entry name" value="RNA-BINDING S4 DOMAIN-CONTAINING PROTEIN"/>
    <property type="match status" value="1"/>
</dbReference>
<proteinExistence type="inferred from homology"/>
<feature type="transmembrane region" description="Helical" evidence="7">
    <location>
        <begin position="310"/>
        <end position="332"/>
    </location>
</feature>
<evidence type="ECO:0000256" key="1">
    <source>
        <dbReference type="ARBA" id="ARBA00004141"/>
    </source>
</evidence>
<dbReference type="PANTHER" id="PTHR31585">
    <property type="entry name" value="FOLATE-BIOPTERIN TRANSPORTER 1, CHLOROPLASTIC"/>
    <property type="match status" value="1"/>
</dbReference>
<feature type="transmembrane region" description="Helical" evidence="7">
    <location>
        <begin position="414"/>
        <end position="437"/>
    </location>
</feature>
<dbReference type="SUPFAM" id="SSF103473">
    <property type="entry name" value="MFS general substrate transporter"/>
    <property type="match status" value="1"/>
</dbReference>
<name>A0A6G0PKY1_9STRA</name>
<keyword evidence="6 7" id="KW-0472">Membrane</keyword>
<feature type="transmembrane region" description="Helical" evidence="7">
    <location>
        <begin position="377"/>
        <end position="402"/>
    </location>
</feature>
<feature type="transmembrane region" description="Helical" evidence="7">
    <location>
        <begin position="458"/>
        <end position="479"/>
    </location>
</feature>
<accession>A0A6G0PKY1</accession>
<feature type="transmembrane region" description="Helical" evidence="7">
    <location>
        <begin position="352"/>
        <end position="370"/>
    </location>
</feature>
<evidence type="ECO:0000256" key="3">
    <source>
        <dbReference type="ARBA" id="ARBA00022448"/>
    </source>
</evidence>
<evidence type="ECO:0000256" key="7">
    <source>
        <dbReference type="SAM" id="Phobius"/>
    </source>
</evidence>
<feature type="transmembrane region" description="Helical" evidence="7">
    <location>
        <begin position="227"/>
        <end position="246"/>
    </location>
</feature>
<evidence type="ECO:0000256" key="6">
    <source>
        <dbReference type="ARBA" id="ARBA00023136"/>
    </source>
</evidence>
<feature type="transmembrane region" description="Helical" evidence="7">
    <location>
        <begin position="131"/>
        <end position="152"/>
    </location>
</feature>
<dbReference type="InterPro" id="IPR036259">
    <property type="entry name" value="MFS_trans_sf"/>
</dbReference>
<feature type="transmembrane region" description="Helical" evidence="7">
    <location>
        <begin position="61"/>
        <end position="78"/>
    </location>
</feature>
<comment type="similarity">
    <text evidence="2">Belongs to the major facilitator superfamily. Folate-biopterin transporter (TC 2.A.71) family.</text>
</comment>
<evidence type="ECO:0000256" key="2">
    <source>
        <dbReference type="ARBA" id="ARBA00007015"/>
    </source>
</evidence>
<dbReference type="Pfam" id="PF03092">
    <property type="entry name" value="BT1"/>
    <property type="match status" value="1"/>
</dbReference>
<evidence type="ECO:0000313" key="9">
    <source>
        <dbReference type="Proteomes" id="UP000476176"/>
    </source>
</evidence>
<feature type="transmembrane region" description="Helical" evidence="7">
    <location>
        <begin position="266"/>
        <end position="285"/>
    </location>
</feature>
<dbReference type="EMBL" id="QXGC01000116">
    <property type="protein sequence ID" value="KAE9248942.1"/>
    <property type="molecule type" value="Genomic_DNA"/>
</dbReference>
<comment type="subcellular location">
    <subcellularLocation>
        <location evidence="1">Membrane</location>
        <topology evidence="1">Multi-pass membrane protein</topology>
    </subcellularLocation>
</comment>
<feature type="transmembrane region" description="Helical" evidence="7">
    <location>
        <begin position="188"/>
        <end position="206"/>
    </location>
</feature>
<comment type="caution">
    <text evidence="8">The sequence shown here is derived from an EMBL/GenBank/DDBJ whole genome shotgun (WGS) entry which is preliminary data.</text>
</comment>
<dbReference type="InterPro" id="IPR039309">
    <property type="entry name" value="BT1"/>
</dbReference>
<keyword evidence="5 7" id="KW-1133">Transmembrane helix</keyword>
<dbReference type="Proteomes" id="UP000476176">
    <property type="component" value="Unassembled WGS sequence"/>
</dbReference>
<dbReference type="GO" id="GO:0016020">
    <property type="term" value="C:membrane"/>
    <property type="evidence" value="ECO:0007669"/>
    <property type="project" value="UniProtKB-SubCell"/>
</dbReference>
<keyword evidence="4 7" id="KW-0812">Transmembrane</keyword>